<dbReference type="Proteomes" id="UP000266340">
    <property type="component" value="Unassembled WGS sequence"/>
</dbReference>
<evidence type="ECO:0000256" key="1">
    <source>
        <dbReference type="SAM" id="MobiDB-lite"/>
    </source>
</evidence>
<reference evidence="2 3" key="1">
    <citation type="submission" date="2018-09" db="EMBL/GenBank/DDBJ databases">
        <title>Cohnella cavernae sp. nov., isolated from a karst cave.</title>
        <authorList>
            <person name="Zhu H."/>
        </authorList>
    </citation>
    <scope>NUCLEOTIDE SEQUENCE [LARGE SCALE GENOMIC DNA]</scope>
    <source>
        <strain evidence="2 3">K2E09-144</strain>
    </source>
</reference>
<evidence type="ECO:0000313" key="3">
    <source>
        <dbReference type="Proteomes" id="UP000266340"/>
    </source>
</evidence>
<evidence type="ECO:0000313" key="2">
    <source>
        <dbReference type="EMBL" id="RIE01977.1"/>
    </source>
</evidence>
<dbReference type="EMBL" id="QXJM01000039">
    <property type="protein sequence ID" value="RIE01977.1"/>
    <property type="molecule type" value="Genomic_DNA"/>
</dbReference>
<comment type="caution">
    <text evidence="2">The sequence shown here is derived from an EMBL/GenBank/DDBJ whole genome shotgun (WGS) entry which is preliminary data.</text>
</comment>
<gene>
    <name evidence="2" type="ORF">D3H35_14500</name>
</gene>
<name>A0A398CQ54_9BACL</name>
<keyword evidence="3" id="KW-1185">Reference proteome</keyword>
<organism evidence="2 3">
    <name type="scientific">Cohnella faecalis</name>
    <dbReference type="NCBI Taxonomy" id="2315694"/>
    <lineage>
        <taxon>Bacteria</taxon>
        <taxon>Bacillati</taxon>
        <taxon>Bacillota</taxon>
        <taxon>Bacilli</taxon>
        <taxon>Bacillales</taxon>
        <taxon>Paenibacillaceae</taxon>
        <taxon>Cohnella</taxon>
    </lineage>
</organism>
<feature type="compositionally biased region" description="Basic and acidic residues" evidence="1">
    <location>
        <begin position="16"/>
        <end position="25"/>
    </location>
</feature>
<sequence length="91" mass="9779">MVVRSVSPLCLTAATAKEDSEDSSKKQTAAAEKTVKKSGSSSAEKTSLAVADTKKAEAETPDAQADDKPKAKFFLWELLRQLLAFLKSLFS</sequence>
<dbReference type="RefSeq" id="WP_119150020.1">
    <property type="nucleotide sequence ID" value="NZ_QXJM01000039.1"/>
</dbReference>
<protein>
    <submittedName>
        <fullName evidence="2">Uncharacterized protein</fullName>
    </submittedName>
</protein>
<feature type="region of interest" description="Disordered" evidence="1">
    <location>
        <begin position="14"/>
        <end position="66"/>
    </location>
</feature>
<proteinExistence type="predicted"/>
<accession>A0A398CQ54</accession>
<dbReference type="AlphaFoldDB" id="A0A398CQ54"/>